<keyword evidence="2" id="KW-1185">Reference proteome</keyword>
<protein>
    <submittedName>
        <fullName evidence="1">Uncharacterized protein</fullName>
    </submittedName>
</protein>
<dbReference type="RefSeq" id="XP_033591016.1">
    <property type="nucleotide sequence ID" value="XM_033733336.1"/>
</dbReference>
<organism evidence="1 2">
    <name type="scientific">Neohortaea acidophila</name>
    <dbReference type="NCBI Taxonomy" id="245834"/>
    <lineage>
        <taxon>Eukaryota</taxon>
        <taxon>Fungi</taxon>
        <taxon>Dikarya</taxon>
        <taxon>Ascomycota</taxon>
        <taxon>Pezizomycotina</taxon>
        <taxon>Dothideomycetes</taxon>
        <taxon>Dothideomycetidae</taxon>
        <taxon>Mycosphaerellales</taxon>
        <taxon>Teratosphaeriaceae</taxon>
        <taxon>Neohortaea</taxon>
    </lineage>
</organism>
<sequence>MPSFFRFPPELRNLIYEYISLDSGACILSSNDGRPSSPAPLSLTSRTVYEEYQSVLYNSAPCLTAHVRDFDFAHVIQFLDNLSEREARNNARNDLLGSGNLLMRRHLTIVLSLTDKCRQHLDQLHAWLKLITLRTSDHYRTSFQSSYTLHPTIGRAGSASTVAPITLMRIIDDVYCSWYLQTPAGPLKEEIGKACDCLGEAELRINRLRTGVTLASGPRMGGLEIF</sequence>
<dbReference type="Proteomes" id="UP000799767">
    <property type="component" value="Unassembled WGS sequence"/>
</dbReference>
<dbReference type="AlphaFoldDB" id="A0A6A6PZ31"/>
<dbReference type="EMBL" id="MU001634">
    <property type="protein sequence ID" value="KAF2484447.1"/>
    <property type="molecule type" value="Genomic_DNA"/>
</dbReference>
<dbReference type="OrthoDB" id="3860514at2759"/>
<reference evidence="1" key="1">
    <citation type="journal article" date="2020" name="Stud. Mycol.">
        <title>101 Dothideomycetes genomes: a test case for predicting lifestyles and emergence of pathogens.</title>
        <authorList>
            <person name="Haridas S."/>
            <person name="Albert R."/>
            <person name="Binder M."/>
            <person name="Bloem J."/>
            <person name="Labutti K."/>
            <person name="Salamov A."/>
            <person name="Andreopoulos B."/>
            <person name="Baker S."/>
            <person name="Barry K."/>
            <person name="Bills G."/>
            <person name="Bluhm B."/>
            <person name="Cannon C."/>
            <person name="Castanera R."/>
            <person name="Culley D."/>
            <person name="Daum C."/>
            <person name="Ezra D."/>
            <person name="Gonzalez J."/>
            <person name="Henrissat B."/>
            <person name="Kuo A."/>
            <person name="Liang C."/>
            <person name="Lipzen A."/>
            <person name="Lutzoni F."/>
            <person name="Magnuson J."/>
            <person name="Mondo S."/>
            <person name="Nolan M."/>
            <person name="Ohm R."/>
            <person name="Pangilinan J."/>
            <person name="Park H.-J."/>
            <person name="Ramirez L."/>
            <person name="Alfaro M."/>
            <person name="Sun H."/>
            <person name="Tritt A."/>
            <person name="Yoshinaga Y."/>
            <person name="Zwiers L.-H."/>
            <person name="Turgeon B."/>
            <person name="Goodwin S."/>
            <person name="Spatafora J."/>
            <person name="Crous P."/>
            <person name="Grigoriev I."/>
        </authorList>
    </citation>
    <scope>NUCLEOTIDE SEQUENCE</scope>
    <source>
        <strain evidence="1">CBS 113389</strain>
    </source>
</reference>
<accession>A0A6A6PZ31</accession>
<dbReference type="GeneID" id="54474338"/>
<evidence type="ECO:0000313" key="1">
    <source>
        <dbReference type="EMBL" id="KAF2484447.1"/>
    </source>
</evidence>
<name>A0A6A6PZ31_9PEZI</name>
<gene>
    <name evidence="1" type="ORF">BDY17DRAFT_295643</name>
</gene>
<proteinExistence type="predicted"/>
<evidence type="ECO:0000313" key="2">
    <source>
        <dbReference type="Proteomes" id="UP000799767"/>
    </source>
</evidence>